<feature type="transmembrane region" description="Helical" evidence="8">
    <location>
        <begin position="1135"/>
        <end position="1156"/>
    </location>
</feature>
<gene>
    <name evidence="13" type="ORF">JXQ802_LOCUS38789</name>
    <name evidence="12" type="ORF">PYM288_LOCUS24846</name>
</gene>
<dbReference type="InterPro" id="IPR050927">
    <property type="entry name" value="TRPM"/>
</dbReference>
<keyword evidence="6 8" id="KW-0472">Membrane</keyword>
<keyword evidence="4 8" id="KW-1133">Transmembrane helix</keyword>
<evidence type="ECO:0000256" key="7">
    <source>
        <dbReference type="ARBA" id="ARBA00023303"/>
    </source>
</evidence>
<evidence type="ECO:0000256" key="5">
    <source>
        <dbReference type="ARBA" id="ARBA00023065"/>
    </source>
</evidence>
<keyword evidence="5" id="KW-0406">Ion transport</keyword>
<evidence type="ECO:0000256" key="2">
    <source>
        <dbReference type="ARBA" id="ARBA00022448"/>
    </source>
</evidence>
<feature type="transmembrane region" description="Helical" evidence="8">
    <location>
        <begin position="930"/>
        <end position="949"/>
    </location>
</feature>
<reference evidence="13" key="1">
    <citation type="submission" date="2021-02" db="EMBL/GenBank/DDBJ databases">
        <authorList>
            <person name="Nowell W R."/>
        </authorList>
    </citation>
    <scope>NUCLEOTIDE SEQUENCE</scope>
</reference>
<comment type="caution">
    <text evidence="13">The sequence shown here is derived from an EMBL/GenBank/DDBJ whole genome shotgun (WGS) entry which is preliminary data.</text>
</comment>
<evidence type="ECO:0000313" key="13">
    <source>
        <dbReference type="EMBL" id="CAF1471918.1"/>
    </source>
</evidence>
<name>A0A815R5A2_9BILA</name>
<evidence type="ECO:0000259" key="10">
    <source>
        <dbReference type="Pfam" id="PF18139"/>
    </source>
</evidence>
<feature type="transmembrane region" description="Helical" evidence="8">
    <location>
        <begin position="969"/>
        <end position="991"/>
    </location>
</feature>
<dbReference type="InterPro" id="IPR041491">
    <property type="entry name" value="TRPM_SLOG"/>
</dbReference>
<evidence type="ECO:0000256" key="8">
    <source>
        <dbReference type="SAM" id="Phobius"/>
    </source>
</evidence>
<evidence type="ECO:0000313" key="14">
    <source>
        <dbReference type="Proteomes" id="UP000663870"/>
    </source>
</evidence>
<protein>
    <submittedName>
        <fullName evidence="13">Uncharacterized protein</fullName>
    </submittedName>
</protein>
<feature type="transmembrane region" description="Helical" evidence="8">
    <location>
        <begin position="886"/>
        <end position="909"/>
    </location>
</feature>
<organism evidence="13 14">
    <name type="scientific">Rotaria sordida</name>
    <dbReference type="NCBI Taxonomy" id="392033"/>
    <lineage>
        <taxon>Eukaryota</taxon>
        <taxon>Metazoa</taxon>
        <taxon>Spiralia</taxon>
        <taxon>Gnathifera</taxon>
        <taxon>Rotifera</taxon>
        <taxon>Eurotatoria</taxon>
        <taxon>Bdelloidea</taxon>
        <taxon>Philodinida</taxon>
        <taxon>Philodinidae</taxon>
        <taxon>Rotaria</taxon>
    </lineage>
</organism>
<dbReference type="InterPro" id="IPR057366">
    <property type="entry name" value="TRPM-like"/>
</dbReference>
<evidence type="ECO:0000256" key="6">
    <source>
        <dbReference type="ARBA" id="ARBA00023136"/>
    </source>
</evidence>
<dbReference type="Proteomes" id="UP000663870">
    <property type="component" value="Unassembled WGS sequence"/>
</dbReference>
<feature type="domain" description="TRPM SLOG" evidence="10">
    <location>
        <begin position="84"/>
        <end position="302"/>
    </location>
</feature>
<keyword evidence="14" id="KW-1185">Reference proteome</keyword>
<keyword evidence="2" id="KW-0813">Transport</keyword>
<feature type="transmembrane region" description="Helical" evidence="8">
    <location>
        <begin position="773"/>
        <end position="792"/>
    </location>
</feature>
<dbReference type="GO" id="GO:0099604">
    <property type="term" value="F:ligand-gated calcium channel activity"/>
    <property type="evidence" value="ECO:0007669"/>
    <property type="project" value="TreeGrafter"/>
</dbReference>
<dbReference type="Proteomes" id="UP000663854">
    <property type="component" value="Unassembled WGS sequence"/>
</dbReference>
<dbReference type="Pfam" id="PF00520">
    <property type="entry name" value="Ion_trans"/>
    <property type="match status" value="1"/>
</dbReference>
<feature type="domain" description="TRPM-like" evidence="11">
    <location>
        <begin position="494"/>
        <end position="748"/>
    </location>
</feature>
<evidence type="ECO:0000256" key="3">
    <source>
        <dbReference type="ARBA" id="ARBA00022692"/>
    </source>
</evidence>
<dbReference type="Pfam" id="PF18139">
    <property type="entry name" value="LSDAT_euk"/>
    <property type="match status" value="1"/>
</dbReference>
<dbReference type="GO" id="GO:0005886">
    <property type="term" value="C:plasma membrane"/>
    <property type="evidence" value="ECO:0007669"/>
    <property type="project" value="TreeGrafter"/>
</dbReference>
<dbReference type="Pfam" id="PF25508">
    <property type="entry name" value="TRPM2"/>
    <property type="match status" value="1"/>
</dbReference>
<sequence length="1245" mass="145416">MSLTPSDYDKAERKSSFRNFNSDDRCQYCNKFKSERYDEEICECNQNKGFHLSPNTKLEEDKEKTPIPIIKVRGIECGKLENGALYAHFSMATPVRRIAEFIIQEWNIPKPKLIMSIIGGAKNFTLTDQFESNIINGIIKVALKSNVWMITNGYKVGIVQLIGQEINRIKLSKFNKNTIIAIGIGNWGSIKNVEILTDMQTDEKNKKKKRIPKILDSENEEEDELQSGECYLEMNHSHYLMLDDGTYRCFDTKDYRTCLSSLVTIVVEGGEDTIRNMYSDLKNKVPIVIIKGSGRVADFMSRWLLSTKDFNDDSDEDKVIYEIDELCTRYAPIEVFNNRAQTKSKIRTDICAELHVDSSSKKLHQLFNNYKKNLEKELKNVLSGDSEMNKEKREKSESKKNDFNGELLVLLDKVMYCLQPGLRPLINIFDLNSETDLSETIFEAIYKSFSNLPRNIQEKLTKQTLLDLAIDWNCIDTAKEFIFQNSLKHIPHSEEVFINALTKNSPLFVYEFLKLGFDPADIFFPKNQFTDEENRYKDFFKILYTHDLVMRDETHLKNFIDSDKSTNDKSINNVKSLNRVLYGLIGDYMYKLYFDTEQAEYNDRIKWGLIKNSIKFEQNKNNKSLLNEVKKEKAHKYIMRDLFLWAILMNYIDMAKIFLCYMKYRICPALIATKILKQYHSKANYGDLKDRYMENAKYFEKYAIDCLSKCDEYDERRACDIAIQQNELYGYVTCLQIAADADDKLFISTSCCSQAMHNIWYDKLHPKKTLANYGFFLILGILSCGLLSPTCIDYREEEKDVVAGESLKPIVEPFGIDYIDPYPLEYPRYFKQKLVFNKYIHQLQHFHLSLVTKYIYHVISYIFFLLLFSYVLLFEFSPPSNKIPSIHWTEILTIILVSCMLIEEIHYFFTQDSITISGKIKSYCRDLFKPLTMIAFILFYIGLILRFVHANSKEDFVAARIVMAFDIELWWLRCLSFIIVIPFLGPHLVAIGKMLQDLLFFLCIIAIVMIAYGVASRSIVYYPVENGFTTETNGFIDISFDGRAVFRQIIYPVYYLLYSQFGNETQNLDSNVNAGWSITTQVLLAAHMLFVNMLLFNLLIAMLNKRFEKVYEDARNIWHTQQYLYTREYFTRSPFLPPISLFYDIYYLIRMFVFFIRRKFFYKPSDPEAPVFKMIAKNQSLLDDWREYEGASTYEYAHAEVKALKPTSTKSSNDLIDTMDSVKEIQETVKKLNSVMEGKKLGSTN</sequence>
<keyword evidence="3 8" id="KW-0812">Transmembrane</keyword>
<feature type="transmembrane region" description="Helical" evidence="8">
    <location>
        <begin position="998"/>
        <end position="1024"/>
    </location>
</feature>
<evidence type="ECO:0000256" key="1">
    <source>
        <dbReference type="ARBA" id="ARBA00004141"/>
    </source>
</evidence>
<evidence type="ECO:0000313" key="12">
    <source>
        <dbReference type="EMBL" id="CAF1200457.1"/>
    </source>
</evidence>
<dbReference type="PANTHER" id="PTHR13800">
    <property type="entry name" value="TRANSIENT RECEPTOR POTENTIAL CATION CHANNEL, SUBFAMILY M, MEMBER 6"/>
    <property type="match status" value="1"/>
</dbReference>
<dbReference type="EMBL" id="CAJNOH010001291">
    <property type="protein sequence ID" value="CAF1200457.1"/>
    <property type="molecule type" value="Genomic_DNA"/>
</dbReference>
<dbReference type="InterPro" id="IPR005821">
    <property type="entry name" value="Ion_trans_dom"/>
</dbReference>
<evidence type="ECO:0000259" key="11">
    <source>
        <dbReference type="Pfam" id="PF25508"/>
    </source>
</evidence>
<feature type="transmembrane region" description="Helical" evidence="8">
    <location>
        <begin position="1082"/>
        <end position="1103"/>
    </location>
</feature>
<proteinExistence type="predicted"/>
<accession>A0A815R5A2</accession>
<evidence type="ECO:0000256" key="4">
    <source>
        <dbReference type="ARBA" id="ARBA00022989"/>
    </source>
</evidence>
<feature type="domain" description="Ion transport" evidence="9">
    <location>
        <begin position="859"/>
        <end position="1114"/>
    </location>
</feature>
<feature type="transmembrane region" description="Helical" evidence="8">
    <location>
        <begin position="854"/>
        <end position="874"/>
    </location>
</feature>
<comment type="subcellular location">
    <subcellularLocation>
        <location evidence="1">Membrane</location>
        <topology evidence="1">Multi-pass membrane protein</topology>
    </subcellularLocation>
</comment>
<dbReference type="AlphaFoldDB" id="A0A815R5A2"/>
<keyword evidence="7" id="KW-0407">Ion channel</keyword>
<dbReference type="PANTHER" id="PTHR13800:SF12">
    <property type="entry name" value="TRANSIENT RECEPTOR POTENTIAL CATION CHANNEL SUBFAMILY M MEMBER-LIKE 2"/>
    <property type="match status" value="1"/>
</dbReference>
<dbReference type="EMBL" id="CAJNOL010002180">
    <property type="protein sequence ID" value="CAF1471918.1"/>
    <property type="molecule type" value="Genomic_DNA"/>
</dbReference>
<evidence type="ECO:0000259" key="9">
    <source>
        <dbReference type="Pfam" id="PF00520"/>
    </source>
</evidence>